<evidence type="ECO:0000313" key="1">
    <source>
        <dbReference type="EMBL" id="KAF9531802.1"/>
    </source>
</evidence>
<proteinExistence type="predicted"/>
<evidence type="ECO:0000313" key="2">
    <source>
        <dbReference type="Proteomes" id="UP000807306"/>
    </source>
</evidence>
<dbReference type="EMBL" id="MU157834">
    <property type="protein sequence ID" value="KAF9531802.1"/>
    <property type="molecule type" value="Genomic_DNA"/>
</dbReference>
<name>A0A9P6EMI9_9AGAR</name>
<sequence>MYWLNAITQVSMPIHPLSLKPISILRAYICGYSGALQTASLVAKRFGSHKKAKEYLLKALLCRRYLIYAYPGTSLELDLAYCWEQLALIHCSVMPAEEALGWIDKGLRIYRRLYGYDPTKYTSDLFNCLNLKAQILGDLEREEEAHKCLLEVLDVDTQGVDQINIAHSLVGTSTRLSDFGRKQEAIILRIRTVEIYRVIQKKPNQYEADLYLDLALDYKSENQIDDAIKAANVAFQQCLALALDAPSEHALSLGECLSLWISLLVSSNPTETHQVFDRVTTTLNLYDSLVRHDTTLYEAYDTIMDFLVCCSDNPSVAIPVSSEIVERLRGLAQVHPEIVGMALLEQLEYHGHLLSKFGHLKKAADWMEGLGTDYHDPAAIDAEICEWYTSLLISLADILKDRGDIEQARMVLKRAAETGRTHLHISPFLAFIAKSHEVDIVACSGDKVSALKLSAECLSFALQTYPSHSIKLAFFQHQHSQFLAVNEKYEDALSVARNSAITMTNYIADNPSTLDKYQFYWPSEFWRTWASCLSDTKDLAQASDVAERSAKEAKRVETVNQKKVYLSKKSERYHGLALFTFGSIQLFSGNADDALKSLEEAREMWMQRSEVRKFDLRNLVLTLWALGFTYCLLGRHNNGVSAHQELKMIIHGLKYAEPAMHRVVTVALDQERRRPSWVHFLESVRGHLMDVVPKARSD</sequence>
<keyword evidence="2" id="KW-1185">Reference proteome</keyword>
<accession>A0A9P6EMI9</accession>
<gene>
    <name evidence="1" type="ORF">CPB83DRAFT_87453</name>
</gene>
<dbReference type="SUPFAM" id="SSF48452">
    <property type="entry name" value="TPR-like"/>
    <property type="match status" value="2"/>
</dbReference>
<protein>
    <submittedName>
        <fullName evidence="1">Uncharacterized protein</fullName>
    </submittedName>
</protein>
<comment type="caution">
    <text evidence="1">The sequence shown here is derived from an EMBL/GenBank/DDBJ whole genome shotgun (WGS) entry which is preliminary data.</text>
</comment>
<dbReference type="OrthoDB" id="2978551at2759"/>
<reference evidence="1" key="1">
    <citation type="submission" date="2020-11" db="EMBL/GenBank/DDBJ databases">
        <authorList>
            <consortium name="DOE Joint Genome Institute"/>
            <person name="Ahrendt S."/>
            <person name="Riley R."/>
            <person name="Andreopoulos W."/>
            <person name="Labutti K."/>
            <person name="Pangilinan J."/>
            <person name="Ruiz-Duenas F.J."/>
            <person name="Barrasa J.M."/>
            <person name="Sanchez-Garcia M."/>
            <person name="Camarero S."/>
            <person name="Miyauchi S."/>
            <person name="Serrano A."/>
            <person name="Linde D."/>
            <person name="Babiker R."/>
            <person name="Drula E."/>
            <person name="Ayuso-Fernandez I."/>
            <person name="Pacheco R."/>
            <person name="Padilla G."/>
            <person name="Ferreira P."/>
            <person name="Barriuso J."/>
            <person name="Kellner H."/>
            <person name="Castanera R."/>
            <person name="Alfaro M."/>
            <person name="Ramirez L."/>
            <person name="Pisabarro A.G."/>
            <person name="Kuo A."/>
            <person name="Tritt A."/>
            <person name="Lipzen A."/>
            <person name="He G."/>
            <person name="Yan M."/>
            <person name="Ng V."/>
            <person name="Cullen D."/>
            <person name="Martin F."/>
            <person name="Rosso M.-N."/>
            <person name="Henrissat B."/>
            <person name="Hibbett D."/>
            <person name="Martinez A.T."/>
            <person name="Grigoriev I.V."/>
        </authorList>
    </citation>
    <scope>NUCLEOTIDE SEQUENCE</scope>
    <source>
        <strain evidence="1">CBS 506.95</strain>
    </source>
</reference>
<dbReference type="Proteomes" id="UP000807306">
    <property type="component" value="Unassembled WGS sequence"/>
</dbReference>
<dbReference type="InterPro" id="IPR011990">
    <property type="entry name" value="TPR-like_helical_dom_sf"/>
</dbReference>
<dbReference type="AlphaFoldDB" id="A0A9P6EMI9"/>
<dbReference type="Gene3D" id="1.25.40.10">
    <property type="entry name" value="Tetratricopeptide repeat domain"/>
    <property type="match status" value="2"/>
</dbReference>
<organism evidence="1 2">
    <name type="scientific">Crepidotus variabilis</name>
    <dbReference type="NCBI Taxonomy" id="179855"/>
    <lineage>
        <taxon>Eukaryota</taxon>
        <taxon>Fungi</taxon>
        <taxon>Dikarya</taxon>
        <taxon>Basidiomycota</taxon>
        <taxon>Agaricomycotina</taxon>
        <taxon>Agaricomycetes</taxon>
        <taxon>Agaricomycetidae</taxon>
        <taxon>Agaricales</taxon>
        <taxon>Agaricineae</taxon>
        <taxon>Crepidotaceae</taxon>
        <taxon>Crepidotus</taxon>
    </lineage>
</organism>